<dbReference type="NCBIfam" id="NF010372">
    <property type="entry name" value="PRK13798.1"/>
    <property type="match status" value="1"/>
</dbReference>
<evidence type="ECO:0000256" key="6">
    <source>
        <dbReference type="ARBA" id="ARBA00023239"/>
    </source>
</evidence>
<evidence type="ECO:0000313" key="8">
    <source>
        <dbReference type="EMBL" id="MCF2948712.1"/>
    </source>
</evidence>
<dbReference type="Gene3D" id="1.10.3330.10">
    <property type="entry name" value="Oxo-4-hydroxy-4-carboxy-5-ureidoimidazoline decarboxylase"/>
    <property type="match status" value="1"/>
</dbReference>
<protein>
    <recommendedName>
        <fullName evidence="3">2-oxo-4-hydroxy-4-carboxy-5-ureidoimidazoline decarboxylase</fullName>
        <ecNumber evidence="3">4.1.1.97</ecNumber>
    </recommendedName>
</protein>
<gene>
    <name evidence="8" type="primary">uraD</name>
    <name evidence="8" type="ORF">L0668_11385</name>
</gene>
<evidence type="ECO:0000259" key="7">
    <source>
        <dbReference type="Pfam" id="PF09349"/>
    </source>
</evidence>
<dbReference type="InterPro" id="IPR036778">
    <property type="entry name" value="OHCU_decarboxylase_sf"/>
</dbReference>
<dbReference type="NCBIfam" id="TIGR03180">
    <property type="entry name" value="UraD_2"/>
    <property type="match status" value="1"/>
</dbReference>
<organism evidence="8 9">
    <name type="scientific">Paraglaciecola algarum</name>
    <dbReference type="NCBI Taxonomy" id="3050085"/>
    <lineage>
        <taxon>Bacteria</taxon>
        <taxon>Pseudomonadati</taxon>
        <taxon>Pseudomonadota</taxon>
        <taxon>Gammaproteobacteria</taxon>
        <taxon>Alteromonadales</taxon>
        <taxon>Alteromonadaceae</taxon>
        <taxon>Paraglaciecola</taxon>
    </lineage>
</organism>
<evidence type="ECO:0000313" key="9">
    <source>
        <dbReference type="Proteomes" id="UP001521137"/>
    </source>
</evidence>
<dbReference type="SUPFAM" id="SSF158694">
    <property type="entry name" value="UraD-Like"/>
    <property type="match status" value="1"/>
</dbReference>
<keyword evidence="9" id="KW-1185">Reference proteome</keyword>
<proteinExistence type="predicted"/>
<dbReference type="PANTHER" id="PTHR43466">
    <property type="entry name" value="2-OXO-4-HYDROXY-4-CARBOXY-5-UREIDOIMIDAZOLINE DECARBOXYLASE-RELATED"/>
    <property type="match status" value="1"/>
</dbReference>
<keyword evidence="4" id="KW-0659">Purine metabolism</keyword>
<keyword evidence="6 8" id="KW-0456">Lyase</keyword>
<comment type="caution">
    <text evidence="8">The sequence shown here is derived from an EMBL/GenBank/DDBJ whole genome shotgun (WGS) entry which is preliminary data.</text>
</comment>
<accession>A0ABS9D9P3</accession>
<dbReference type="EC" id="4.1.1.97" evidence="3"/>
<evidence type="ECO:0000256" key="4">
    <source>
        <dbReference type="ARBA" id="ARBA00022631"/>
    </source>
</evidence>
<dbReference type="GO" id="GO:0051997">
    <property type="term" value="F:2-oxo-4-hydroxy-4-carboxy-5-ureidoimidazoline decarboxylase activity"/>
    <property type="evidence" value="ECO:0007669"/>
    <property type="project" value="UniProtKB-EC"/>
</dbReference>
<evidence type="ECO:0000256" key="5">
    <source>
        <dbReference type="ARBA" id="ARBA00022793"/>
    </source>
</evidence>
<comment type="pathway">
    <text evidence="2">Purine metabolism; urate degradation; (S)-allantoin from urate: step 3/3.</text>
</comment>
<dbReference type="Pfam" id="PF09349">
    <property type="entry name" value="OHCU_decarbox"/>
    <property type="match status" value="1"/>
</dbReference>
<dbReference type="PANTHER" id="PTHR43466:SF1">
    <property type="entry name" value="2-OXO-4-HYDROXY-4-CARBOXY-5-UREIDOIMIDAZOLINE DECARBOXYLASE-RELATED"/>
    <property type="match status" value="1"/>
</dbReference>
<dbReference type="InterPro" id="IPR018020">
    <property type="entry name" value="OHCU_decarboxylase"/>
</dbReference>
<sequence length="165" mass="18616">MTLQEFNQLPLPARVQQLHDCCHCHWWAETLAQDAPFNSLQSLLEQAVNLFNQANESQILEAFKGHAKIGDIELLRSKFAGKATAEQGQVMQASEDTIKALWQLNQDYEAKNGFIFIVCATGKSAEEMLVILESRIANSRDCELKNGAQEQNKITQIRLTQLIEN</sequence>
<dbReference type="EMBL" id="JAKGAS010000005">
    <property type="protein sequence ID" value="MCF2948712.1"/>
    <property type="molecule type" value="Genomic_DNA"/>
</dbReference>
<evidence type="ECO:0000256" key="2">
    <source>
        <dbReference type="ARBA" id="ARBA00004754"/>
    </source>
</evidence>
<evidence type="ECO:0000256" key="3">
    <source>
        <dbReference type="ARBA" id="ARBA00012257"/>
    </source>
</evidence>
<reference evidence="8 9" key="1">
    <citation type="submission" date="2022-01" db="EMBL/GenBank/DDBJ databases">
        <title>Paraglaciecola sp. G1-23.</title>
        <authorList>
            <person name="Jin M.S."/>
            <person name="Han D.M."/>
            <person name="Kim H.M."/>
            <person name="Jeon C.O."/>
        </authorList>
    </citation>
    <scope>NUCLEOTIDE SEQUENCE [LARGE SCALE GENOMIC DNA]</scope>
    <source>
        <strain evidence="8 9">G1-23</strain>
    </source>
</reference>
<feature type="domain" description="Oxo-4-hydroxy-4-carboxy-5-ureidoimidazoline decarboxylase" evidence="7">
    <location>
        <begin position="7"/>
        <end position="159"/>
    </location>
</feature>
<evidence type="ECO:0000256" key="1">
    <source>
        <dbReference type="ARBA" id="ARBA00001163"/>
    </source>
</evidence>
<dbReference type="InterPro" id="IPR017595">
    <property type="entry name" value="OHCU_decarboxylase-2"/>
</dbReference>
<comment type="catalytic activity">
    <reaction evidence="1">
        <text>5-hydroxy-2-oxo-4-ureido-2,5-dihydro-1H-imidazole-5-carboxylate + H(+) = (S)-allantoin + CO2</text>
        <dbReference type="Rhea" id="RHEA:26301"/>
        <dbReference type="ChEBI" id="CHEBI:15378"/>
        <dbReference type="ChEBI" id="CHEBI:15678"/>
        <dbReference type="ChEBI" id="CHEBI:16526"/>
        <dbReference type="ChEBI" id="CHEBI:58639"/>
        <dbReference type="EC" id="4.1.1.97"/>
    </reaction>
</comment>
<name>A0ABS9D9P3_9ALTE</name>
<dbReference type="RefSeq" id="WP_235312683.1">
    <property type="nucleotide sequence ID" value="NZ_JAKGAS010000005.1"/>
</dbReference>
<dbReference type="Proteomes" id="UP001521137">
    <property type="component" value="Unassembled WGS sequence"/>
</dbReference>
<keyword evidence="5" id="KW-0210">Decarboxylase</keyword>